<keyword evidence="2" id="KW-0413">Isomerase</keyword>
<evidence type="ECO:0000313" key="4">
    <source>
        <dbReference type="Proteomes" id="UP000613401"/>
    </source>
</evidence>
<gene>
    <name evidence="3" type="ORF">GCG54_00013207</name>
</gene>
<evidence type="ECO:0000256" key="1">
    <source>
        <dbReference type="ARBA" id="ARBA00007673"/>
    </source>
</evidence>
<dbReference type="SUPFAM" id="SSF54506">
    <property type="entry name" value="Diaminopimelate epimerase-like"/>
    <property type="match status" value="1"/>
</dbReference>
<dbReference type="Pfam" id="PF04303">
    <property type="entry name" value="PrpF"/>
    <property type="match status" value="1"/>
</dbReference>
<evidence type="ECO:0000256" key="2">
    <source>
        <dbReference type="ARBA" id="ARBA00023235"/>
    </source>
</evidence>
<protein>
    <submittedName>
        <fullName evidence="3">Uncharacterized protein</fullName>
    </submittedName>
</protein>
<sequence length="177" mass="19034">MLLTGNVIDRLDCTFGAVDATFCEVENPIAFVIAGSVGIAGDEPVDVVDSDRELKSGRCKEWENVDEQSPMLPMVVVVSKPTSSEGHVQPCLFLDSLCHPSMAGTGGVCTNAASRIKESVTLAEHEFVIQHPAGHLPLSVKTDDCEDCNGAPSFETLGFMRTARYIFQGDLFIPSDL</sequence>
<accession>A0A8H4C792</accession>
<name>A0A8H4C792_COLGL</name>
<organism evidence="3 4">
    <name type="scientific">Colletotrichum gloeosporioides</name>
    <name type="common">Anthracnose fungus</name>
    <name type="synonym">Glomerella cingulata</name>
    <dbReference type="NCBI Taxonomy" id="474922"/>
    <lineage>
        <taxon>Eukaryota</taxon>
        <taxon>Fungi</taxon>
        <taxon>Dikarya</taxon>
        <taxon>Ascomycota</taxon>
        <taxon>Pezizomycotina</taxon>
        <taxon>Sordariomycetes</taxon>
        <taxon>Hypocreomycetidae</taxon>
        <taxon>Glomerellales</taxon>
        <taxon>Glomerellaceae</taxon>
        <taxon>Colletotrichum</taxon>
        <taxon>Colletotrichum gloeosporioides species complex</taxon>
    </lineage>
</organism>
<dbReference type="PANTHER" id="PTHR43709:SF2">
    <property type="entry name" value="DUF453 DOMAIN PROTEIN (AFU_ORTHOLOGUE AFUA_6G00360)"/>
    <property type="match status" value="1"/>
</dbReference>
<comment type="caution">
    <text evidence="3">The sequence shown here is derived from an EMBL/GenBank/DDBJ whole genome shotgun (WGS) entry which is preliminary data.</text>
</comment>
<dbReference type="Proteomes" id="UP000613401">
    <property type="component" value="Unassembled WGS sequence"/>
</dbReference>
<dbReference type="PANTHER" id="PTHR43709">
    <property type="entry name" value="ACONITATE ISOMERASE-RELATED"/>
    <property type="match status" value="1"/>
</dbReference>
<dbReference type="Gene3D" id="3.10.310.10">
    <property type="entry name" value="Diaminopimelate Epimerase, Chain A, domain 1"/>
    <property type="match status" value="1"/>
</dbReference>
<evidence type="ECO:0000313" key="3">
    <source>
        <dbReference type="EMBL" id="KAF3798466.1"/>
    </source>
</evidence>
<reference evidence="3" key="2">
    <citation type="submission" date="2020-03" db="EMBL/GenBank/DDBJ databases">
        <authorList>
            <person name="Fu F.-F."/>
            <person name="Chen J."/>
        </authorList>
    </citation>
    <scope>NUCLEOTIDE SEQUENCE</scope>
    <source>
        <strain evidence="3">Lc1</strain>
    </source>
</reference>
<dbReference type="EMBL" id="WVTB01000095">
    <property type="protein sequence ID" value="KAF3798466.1"/>
    <property type="molecule type" value="Genomic_DNA"/>
</dbReference>
<dbReference type="GO" id="GO:0016853">
    <property type="term" value="F:isomerase activity"/>
    <property type="evidence" value="ECO:0007669"/>
    <property type="project" value="UniProtKB-KW"/>
</dbReference>
<dbReference type="RefSeq" id="XP_045257626.1">
    <property type="nucleotide sequence ID" value="XM_045413065.1"/>
</dbReference>
<keyword evidence="4" id="KW-1185">Reference proteome</keyword>
<dbReference type="GeneID" id="69020323"/>
<proteinExistence type="inferred from homology"/>
<comment type="similarity">
    <text evidence="1">Belongs to the PrpF family.</text>
</comment>
<reference evidence="3" key="1">
    <citation type="journal article" date="2020" name="Phytopathology">
        <title>Genome sequence and comparative analysis of Colletotrichum gloeosporioides isolated from Liriodendron leaves.</title>
        <authorList>
            <person name="Fu F.F."/>
            <person name="Hao Z."/>
            <person name="Wang P."/>
            <person name="Lu Y."/>
            <person name="Xue L.J."/>
            <person name="Wei G."/>
            <person name="Tian Y."/>
            <person name="Baishi H."/>
            <person name="Xu H."/>
            <person name="Shi J."/>
            <person name="Cheng T."/>
            <person name="Wang G."/>
            <person name="Yi Y."/>
            <person name="Chen J."/>
        </authorList>
    </citation>
    <scope>NUCLEOTIDE SEQUENCE</scope>
    <source>
        <strain evidence="3">Lc1</strain>
    </source>
</reference>
<dbReference type="AlphaFoldDB" id="A0A8H4C792"/>
<dbReference type="InterPro" id="IPR007400">
    <property type="entry name" value="PrpF-like"/>
</dbReference>